<reference evidence="5" key="1">
    <citation type="submission" date="2022-07" db="EMBL/GenBank/DDBJ databases">
        <title>Phylogenomic reconstructions and comparative analyses of Kickxellomycotina fungi.</title>
        <authorList>
            <person name="Reynolds N.K."/>
            <person name="Stajich J.E."/>
            <person name="Barry K."/>
            <person name="Grigoriev I.V."/>
            <person name="Crous P."/>
            <person name="Smith M.E."/>
        </authorList>
    </citation>
    <scope>NUCLEOTIDE SEQUENCE</scope>
    <source>
        <strain evidence="5">BCRC 34381</strain>
    </source>
</reference>
<feature type="repeat" description="PPR" evidence="2">
    <location>
        <begin position="271"/>
        <end position="305"/>
    </location>
</feature>
<evidence type="ECO:0000256" key="2">
    <source>
        <dbReference type="PROSITE-ProRule" id="PRU00708"/>
    </source>
</evidence>
<feature type="domain" description="PROP1-like PPR" evidence="4">
    <location>
        <begin position="217"/>
        <end position="347"/>
    </location>
</feature>
<keyword evidence="6" id="KW-1185">Reference proteome</keyword>
<organism evidence="5 6">
    <name type="scientific">Coemansia biformis</name>
    <dbReference type="NCBI Taxonomy" id="1286918"/>
    <lineage>
        <taxon>Eukaryota</taxon>
        <taxon>Fungi</taxon>
        <taxon>Fungi incertae sedis</taxon>
        <taxon>Zoopagomycota</taxon>
        <taxon>Kickxellomycotina</taxon>
        <taxon>Kickxellomycetes</taxon>
        <taxon>Kickxellales</taxon>
        <taxon>Kickxellaceae</taxon>
        <taxon>Coemansia</taxon>
    </lineage>
</organism>
<evidence type="ECO:0000259" key="4">
    <source>
        <dbReference type="Pfam" id="PF17177"/>
    </source>
</evidence>
<keyword evidence="1" id="KW-0677">Repeat</keyword>
<proteinExistence type="predicted"/>
<dbReference type="Gene3D" id="1.25.40.10">
    <property type="entry name" value="Tetratricopeptide repeat domain"/>
    <property type="match status" value="2"/>
</dbReference>
<protein>
    <recommendedName>
        <fullName evidence="4">PROP1-like PPR domain-containing protein</fullName>
    </recommendedName>
</protein>
<evidence type="ECO:0000256" key="1">
    <source>
        <dbReference type="ARBA" id="ARBA00022737"/>
    </source>
</evidence>
<feature type="repeat" description="PPR" evidence="2">
    <location>
        <begin position="236"/>
        <end position="270"/>
    </location>
</feature>
<feature type="repeat" description="PPR" evidence="2">
    <location>
        <begin position="376"/>
        <end position="411"/>
    </location>
</feature>
<dbReference type="InterPro" id="IPR011990">
    <property type="entry name" value="TPR-like_helical_dom_sf"/>
</dbReference>
<dbReference type="PROSITE" id="PS51375">
    <property type="entry name" value="PPR"/>
    <property type="match status" value="6"/>
</dbReference>
<dbReference type="EMBL" id="JANBOI010000707">
    <property type="protein sequence ID" value="KAJ1728947.1"/>
    <property type="molecule type" value="Genomic_DNA"/>
</dbReference>
<dbReference type="InterPro" id="IPR033443">
    <property type="entry name" value="PROP1-like_PPR_dom"/>
</dbReference>
<feature type="repeat" description="PPR" evidence="2">
    <location>
        <begin position="412"/>
        <end position="446"/>
    </location>
</feature>
<dbReference type="Pfam" id="PF17177">
    <property type="entry name" value="PPR_long"/>
    <property type="match status" value="1"/>
</dbReference>
<gene>
    <name evidence="5" type="ORF">LPJ61_003766</name>
</gene>
<evidence type="ECO:0000256" key="3">
    <source>
        <dbReference type="SAM" id="MobiDB-lite"/>
    </source>
</evidence>
<dbReference type="Proteomes" id="UP001143981">
    <property type="component" value="Unassembled WGS sequence"/>
</dbReference>
<name>A0A9W7Y605_9FUNG</name>
<dbReference type="InterPro" id="IPR002885">
    <property type="entry name" value="PPR_rpt"/>
</dbReference>
<dbReference type="OrthoDB" id="5588846at2759"/>
<feature type="repeat" description="PPR" evidence="2">
    <location>
        <begin position="306"/>
        <end position="340"/>
    </location>
</feature>
<feature type="repeat" description="PPR" evidence="2">
    <location>
        <begin position="341"/>
        <end position="375"/>
    </location>
</feature>
<evidence type="ECO:0000313" key="6">
    <source>
        <dbReference type="Proteomes" id="UP001143981"/>
    </source>
</evidence>
<sequence>GRTRYPRAHSVPPARPKELAAERLVDDTNGIVPRNPGVLEAVRITDEEVNQIYDAIMSPRQRQKLDEQSLRHRSRAEFLEARKAARDAARTPHSPGDAKSPVRPDRPTIDASSQEDPGAGTAAKDEVESVAKPHSISDSTMERLIYVNTRVVREMEEAKLAVIAAIDTSQIASLQDRVRVVAGATADPEEGLATELVPELSLAEFNHVIFANTLACRVDAAMQAFELLREAGIKPDQTTFANLTVLHAKAGDLDTAVSMFKRLESEGLEPTVYSYGTLIRAYIEFSRVDDAFRVYEMMKEREVWPNLPVYNSLIVSCLKVGDFKRAWGVFEHLRYTIARPDEVSFSIMIHACAKQGEAEKAMNLFEEMITRNLALSEVTFNSLIHACAVRTDYFDECFRLLELMESHGFEPDFYTYNTVIYACARKKNLSLAREIFRDMLRRSMDPEQSDLLKIDPVTISNMMWAYAGYLPGVKNCSWRVAKRYEGLAVRALNDVKNADAALPTSSLARTHARSEQDFQAHIITEKLVQVQEDAAQLSRDIEALEKDGAPKEVRDQHRMRLIDMLMPEKTPTAHNMIGSEAARLMTFYVDVLKGPVSTRLLNAVLAALVKNGRFDCAWRVILGDFEKFNLAKDGWTFLRMIELCARTRDVPSAWRVWDEYKAWRAGVERELKTPGHESLRPARTRVYATDPAAADLQAEERELSGDAAALERSRQEALALAETLTFPGDNALPACVAGGALAVTPADREAARRQIGCDTKTEHAVYIEMVTLMGSAGDFRSAIQLLREEKQGILEHKHSPTMEDVNSLYQSAVVAGNKHAALDIRGLCMQKPLHSGRRALHRKWGTSFSWDLTGPQHKSLSRRFPEEFRRHSPPFKDGEFVYSQSRSGKAQAKGAAV</sequence>
<dbReference type="NCBIfam" id="TIGR00756">
    <property type="entry name" value="PPR"/>
    <property type="match status" value="4"/>
</dbReference>
<feature type="non-terminal residue" evidence="5">
    <location>
        <position position="1"/>
    </location>
</feature>
<dbReference type="PANTHER" id="PTHR46862:SF5">
    <property type="entry name" value="OS02G0170000 PROTEIN"/>
    <property type="match status" value="1"/>
</dbReference>
<evidence type="ECO:0000313" key="5">
    <source>
        <dbReference type="EMBL" id="KAJ1728947.1"/>
    </source>
</evidence>
<dbReference type="Pfam" id="PF13812">
    <property type="entry name" value="PPR_3"/>
    <property type="match status" value="1"/>
</dbReference>
<comment type="caution">
    <text evidence="5">The sequence shown here is derived from an EMBL/GenBank/DDBJ whole genome shotgun (WGS) entry which is preliminary data.</text>
</comment>
<dbReference type="AlphaFoldDB" id="A0A9W7Y605"/>
<accession>A0A9W7Y605</accession>
<feature type="region of interest" description="Disordered" evidence="3">
    <location>
        <begin position="82"/>
        <end position="134"/>
    </location>
</feature>
<feature type="region of interest" description="Disordered" evidence="3">
    <location>
        <begin position="1"/>
        <end position="22"/>
    </location>
</feature>
<dbReference type="PANTHER" id="PTHR46862">
    <property type="entry name" value="OS07G0661900 PROTEIN"/>
    <property type="match status" value="1"/>
</dbReference>